<keyword evidence="5" id="KW-0677">Repeat</keyword>
<organism evidence="11 12">
    <name type="scientific">Wolfiporia cocos (strain MD-104)</name>
    <name type="common">Brown rot fungus</name>
    <dbReference type="NCBI Taxonomy" id="742152"/>
    <lineage>
        <taxon>Eukaryota</taxon>
        <taxon>Fungi</taxon>
        <taxon>Dikarya</taxon>
        <taxon>Basidiomycota</taxon>
        <taxon>Agaricomycotina</taxon>
        <taxon>Agaricomycetes</taxon>
        <taxon>Polyporales</taxon>
        <taxon>Phaeolaceae</taxon>
        <taxon>Wolfiporia</taxon>
    </lineage>
</organism>
<dbReference type="Proteomes" id="UP000218811">
    <property type="component" value="Unassembled WGS sequence"/>
</dbReference>
<dbReference type="SUPFAM" id="SSF52058">
    <property type="entry name" value="L domain-like"/>
    <property type="match status" value="1"/>
</dbReference>
<evidence type="ECO:0000256" key="3">
    <source>
        <dbReference type="ARBA" id="ARBA00022448"/>
    </source>
</evidence>
<evidence type="ECO:0000256" key="8">
    <source>
        <dbReference type="SAM" id="MobiDB-lite"/>
    </source>
</evidence>
<evidence type="ECO:0000256" key="7">
    <source>
        <dbReference type="ARBA" id="ARBA00023242"/>
    </source>
</evidence>
<gene>
    <name evidence="11" type="ORF">WOLCODRAFT_27104</name>
</gene>
<dbReference type="InterPro" id="IPR032675">
    <property type="entry name" value="LRR_dom_sf"/>
</dbReference>
<dbReference type="STRING" id="742152.A0A2H3K709"/>
<dbReference type="Pfam" id="PF03943">
    <property type="entry name" value="TAP_C"/>
    <property type="match status" value="1"/>
</dbReference>
<feature type="compositionally biased region" description="Basic residues" evidence="8">
    <location>
        <begin position="47"/>
        <end position="56"/>
    </location>
</feature>
<name>A0A2H3K709_WOLCO</name>
<dbReference type="OMA" id="YGGHEAW"/>
<dbReference type="PANTHER" id="PTHR10662:SF22">
    <property type="entry name" value="NUCLEAR RNA EXPORT FACTOR 1"/>
    <property type="match status" value="1"/>
</dbReference>
<keyword evidence="6" id="KW-0509">mRNA transport</keyword>
<dbReference type="InterPro" id="IPR009060">
    <property type="entry name" value="UBA-like_sf"/>
</dbReference>
<evidence type="ECO:0000256" key="1">
    <source>
        <dbReference type="ARBA" id="ARBA00004123"/>
    </source>
</evidence>
<dbReference type="Gene3D" id="3.80.10.10">
    <property type="entry name" value="Ribonuclease Inhibitor"/>
    <property type="match status" value="1"/>
</dbReference>
<evidence type="ECO:0000256" key="5">
    <source>
        <dbReference type="ARBA" id="ARBA00022737"/>
    </source>
</evidence>
<dbReference type="InterPro" id="IPR032710">
    <property type="entry name" value="NTF2-like_dom_sf"/>
</dbReference>
<comment type="subcellular location">
    <subcellularLocation>
        <location evidence="1">Nucleus</location>
    </subcellularLocation>
</comment>
<evidence type="ECO:0000313" key="11">
    <source>
        <dbReference type="EMBL" id="PCH44854.1"/>
    </source>
</evidence>
<evidence type="ECO:0000259" key="9">
    <source>
        <dbReference type="PROSITE" id="PS50177"/>
    </source>
</evidence>
<keyword evidence="4" id="KW-0433">Leucine-rich repeat</keyword>
<dbReference type="AlphaFoldDB" id="A0A2H3K709"/>
<dbReference type="SUPFAM" id="SSF46934">
    <property type="entry name" value="UBA-like"/>
    <property type="match status" value="1"/>
</dbReference>
<dbReference type="PROSITE" id="PS51281">
    <property type="entry name" value="TAP_C"/>
    <property type="match status" value="1"/>
</dbReference>
<dbReference type="CDD" id="cd14342">
    <property type="entry name" value="UBA_TAP-C"/>
    <property type="match status" value="1"/>
</dbReference>
<dbReference type="GO" id="GO:0005634">
    <property type="term" value="C:nucleus"/>
    <property type="evidence" value="ECO:0007669"/>
    <property type="project" value="UniProtKB-SubCell"/>
</dbReference>
<evidence type="ECO:0000256" key="4">
    <source>
        <dbReference type="ARBA" id="ARBA00022614"/>
    </source>
</evidence>
<evidence type="ECO:0000313" key="12">
    <source>
        <dbReference type="Proteomes" id="UP000218811"/>
    </source>
</evidence>
<dbReference type="InterPro" id="IPR057125">
    <property type="entry name" value="NXF1/2/3/5-like_LRR"/>
</dbReference>
<feature type="region of interest" description="Disordered" evidence="8">
    <location>
        <begin position="1"/>
        <end position="68"/>
    </location>
</feature>
<dbReference type="InterPro" id="IPR005637">
    <property type="entry name" value="TAP_C_dom"/>
</dbReference>
<dbReference type="Gene3D" id="1.10.8.10">
    <property type="entry name" value="DNA helicase RuvA subunit, C-terminal domain"/>
    <property type="match status" value="1"/>
</dbReference>
<keyword evidence="7" id="KW-0539">Nucleus</keyword>
<feature type="domain" description="NTF2" evidence="9">
    <location>
        <begin position="311"/>
        <end position="495"/>
    </location>
</feature>
<dbReference type="OrthoDB" id="25872at2759"/>
<protein>
    <submittedName>
        <fullName evidence="11">NTF2-like protein</fullName>
    </submittedName>
</protein>
<dbReference type="GO" id="GO:0003723">
    <property type="term" value="F:RNA binding"/>
    <property type="evidence" value="ECO:0007669"/>
    <property type="project" value="TreeGrafter"/>
</dbReference>
<feature type="compositionally biased region" description="Basic and acidic residues" evidence="8">
    <location>
        <begin position="28"/>
        <end position="38"/>
    </location>
</feature>
<dbReference type="Pfam" id="PF22602">
    <property type="entry name" value="NXF_NTF2"/>
    <property type="match status" value="1"/>
</dbReference>
<dbReference type="GO" id="GO:0016973">
    <property type="term" value="P:poly(A)+ mRNA export from nucleus"/>
    <property type="evidence" value="ECO:0007669"/>
    <property type="project" value="TreeGrafter"/>
</dbReference>
<feature type="region of interest" description="Disordered" evidence="8">
    <location>
        <begin position="500"/>
        <end position="524"/>
    </location>
</feature>
<sequence length="598" mass="66077">MNSAATSSFRGRVVSSALRGAGPVDGDECMRDASDRPSGRKGSTKSSHSHKTRSSHCPRAIDSLTGRDQVLTSSRTATLASRLAAGDSVAIRGAAKGPLGRLRRNAVSDSLNLWKEFVNKRWNAEAQFLNLERIAEDEFVKRHHLSVSASRGGSGKELTVMFKLASAFSPEVQTVSLANNSISNGSVMSRLAYYLPKVLNLSLEGNKISQWRDLDYIAGKRAKLQNLRELILTGNPIRETEYQHDRDQYKSEIARRFPSLETLDMEAIPRISFDVPQTSTSTSSAPSVLPEATSFPVEMCPPFVAGVEGAIIGTFFTRFFAAFDTQRLILMDVYQPDATFSFSVNTSVPPRARLVGYHTSKEMPNQKKLDWNAYLLNENGGSRNLSRMGKYLDKLTKSLHVGREAAVKAMADLPDTKHDIAGSAERFCVDAWPVQHCQQGDATQLFVTVHGQFMEEPSQGIQSFDRSFILALAPDGSRAKQNGWDVVILSDQLTVRPYSGHDAWRPGPMRVSRKDPSTPVRPPPVVQTAQDQTQLQEALESIPEPQKSMVIQICQRTGLNIQSGVQCLESNGWDIERAIANFEQVKRFAQSDQVLEST</sequence>
<evidence type="ECO:0000256" key="2">
    <source>
        <dbReference type="ARBA" id="ARBA00009285"/>
    </source>
</evidence>
<comment type="similarity">
    <text evidence="2">Belongs to the NXF family.</text>
</comment>
<dbReference type="SMART" id="SM00804">
    <property type="entry name" value="TAP_C"/>
    <property type="match status" value="1"/>
</dbReference>
<dbReference type="InterPro" id="IPR002075">
    <property type="entry name" value="NTF2_dom"/>
</dbReference>
<dbReference type="SUPFAM" id="SSF54427">
    <property type="entry name" value="NTF2-like"/>
    <property type="match status" value="1"/>
</dbReference>
<dbReference type="Pfam" id="PF24048">
    <property type="entry name" value="LRR_NXF1-5"/>
    <property type="match status" value="1"/>
</dbReference>
<feature type="domain" description="TAP-C" evidence="10">
    <location>
        <begin position="544"/>
        <end position="598"/>
    </location>
</feature>
<accession>A0A2H3K709</accession>
<proteinExistence type="inferred from homology"/>
<dbReference type="PANTHER" id="PTHR10662">
    <property type="entry name" value="NUCLEAR RNA EXPORT FACTOR"/>
    <property type="match status" value="1"/>
</dbReference>
<dbReference type="Gene3D" id="3.10.450.50">
    <property type="match status" value="1"/>
</dbReference>
<dbReference type="PROSITE" id="PS50177">
    <property type="entry name" value="NTF2_DOMAIN"/>
    <property type="match status" value="1"/>
</dbReference>
<evidence type="ECO:0000256" key="6">
    <source>
        <dbReference type="ARBA" id="ARBA00022816"/>
    </source>
</evidence>
<reference evidence="11 12" key="1">
    <citation type="journal article" date="2012" name="Science">
        <title>The Paleozoic origin of enzymatic lignin decomposition reconstructed from 31 fungal genomes.</title>
        <authorList>
            <person name="Floudas D."/>
            <person name="Binder M."/>
            <person name="Riley R."/>
            <person name="Barry K."/>
            <person name="Blanchette R.A."/>
            <person name="Henrissat B."/>
            <person name="Martinez A.T."/>
            <person name="Otillar R."/>
            <person name="Spatafora J.W."/>
            <person name="Yadav J.S."/>
            <person name="Aerts A."/>
            <person name="Benoit I."/>
            <person name="Boyd A."/>
            <person name="Carlson A."/>
            <person name="Copeland A."/>
            <person name="Coutinho P.M."/>
            <person name="de Vries R.P."/>
            <person name="Ferreira P."/>
            <person name="Findley K."/>
            <person name="Foster B."/>
            <person name="Gaskell J."/>
            <person name="Glotzer D."/>
            <person name="Gorecki P."/>
            <person name="Heitman J."/>
            <person name="Hesse C."/>
            <person name="Hori C."/>
            <person name="Igarashi K."/>
            <person name="Jurgens J.A."/>
            <person name="Kallen N."/>
            <person name="Kersten P."/>
            <person name="Kohler A."/>
            <person name="Kuees U."/>
            <person name="Kumar T.K.A."/>
            <person name="Kuo A."/>
            <person name="LaButti K."/>
            <person name="Larrondo L.F."/>
            <person name="Lindquist E."/>
            <person name="Ling A."/>
            <person name="Lombard V."/>
            <person name="Lucas S."/>
            <person name="Lundell T."/>
            <person name="Martin R."/>
            <person name="McLaughlin D.J."/>
            <person name="Morgenstern I."/>
            <person name="Morin E."/>
            <person name="Murat C."/>
            <person name="Nagy L.G."/>
            <person name="Nolan M."/>
            <person name="Ohm R.A."/>
            <person name="Patyshakuliyeva A."/>
            <person name="Rokas A."/>
            <person name="Ruiz-Duenas F.J."/>
            <person name="Sabat G."/>
            <person name="Salamov A."/>
            <person name="Samejima M."/>
            <person name="Schmutz J."/>
            <person name="Slot J.C."/>
            <person name="St John F."/>
            <person name="Stenlid J."/>
            <person name="Sun H."/>
            <person name="Sun S."/>
            <person name="Syed K."/>
            <person name="Tsang A."/>
            <person name="Wiebenga A."/>
            <person name="Young D."/>
            <person name="Pisabarro A."/>
            <person name="Eastwood D.C."/>
            <person name="Martin F."/>
            <person name="Cullen D."/>
            <person name="Grigoriev I.V."/>
            <person name="Hibbett D.S."/>
        </authorList>
    </citation>
    <scope>NUCLEOTIDE SEQUENCE [LARGE SCALE GENOMIC DNA]</scope>
    <source>
        <strain evidence="11 12">MD-104</strain>
    </source>
</reference>
<dbReference type="EMBL" id="KB468168">
    <property type="protein sequence ID" value="PCH44854.1"/>
    <property type="molecule type" value="Genomic_DNA"/>
</dbReference>
<keyword evidence="3" id="KW-0813">Transport</keyword>
<dbReference type="InterPro" id="IPR018222">
    <property type="entry name" value="Nuclear_transport_factor_2_euk"/>
</dbReference>
<dbReference type="InterPro" id="IPR030217">
    <property type="entry name" value="NXF_fam"/>
</dbReference>
<evidence type="ECO:0000259" key="10">
    <source>
        <dbReference type="PROSITE" id="PS51281"/>
    </source>
</evidence>
<keyword evidence="12" id="KW-1185">Reference proteome</keyword>